<evidence type="ECO:0000256" key="1">
    <source>
        <dbReference type="SAM" id="MobiDB-lite"/>
    </source>
</evidence>
<dbReference type="RefSeq" id="WP_013138644.1">
    <property type="nucleotide sequence ID" value="NC_014168.1"/>
</dbReference>
<dbReference type="STRING" id="640132.Srot_1731"/>
<dbReference type="AlphaFoldDB" id="D6Z8B1"/>
<dbReference type="Proteomes" id="UP000002247">
    <property type="component" value="Chromosome"/>
</dbReference>
<keyword evidence="3" id="KW-1185">Reference proteome</keyword>
<name>D6Z8B1_SEGRD</name>
<proteinExistence type="predicted"/>
<sequence length="77" mass="8997">MSKADELYLMQLDFGKRAEALRKSTDQKLQAIVDEERRSADERERRAAQEAASTTEGKSRAMWDVDSRKYGYYEDED</sequence>
<evidence type="ECO:0000313" key="2">
    <source>
        <dbReference type="EMBL" id="ADG98191.1"/>
    </source>
</evidence>
<accession>D6Z8B1</accession>
<gene>
    <name evidence="2" type="ordered locus">Srot_1731</name>
</gene>
<protein>
    <submittedName>
        <fullName evidence="2">Uncharacterized protein</fullName>
    </submittedName>
</protein>
<organism evidence="2 3">
    <name type="scientific">Segniliparus rotundus (strain ATCC BAA-972 / CDC 1076 / CIP 108378 / DSM 44985 / JCM 13578)</name>
    <dbReference type="NCBI Taxonomy" id="640132"/>
    <lineage>
        <taxon>Bacteria</taxon>
        <taxon>Bacillati</taxon>
        <taxon>Actinomycetota</taxon>
        <taxon>Actinomycetes</taxon>
        <taxon>Mycobacteriales</taxon>
        <taxon>Segniliparaceae</taxon>
        <taxon>Segniliparus</taxon>
    </lineage>
</organism>
<reference evidence="2 3" key="1">
    <citation type="journal article" date="2010" name="Stand. Genomic Sci.">
        <title>Complete genome sequence of Segniliparus rotundus type strain (CDC 1076).</title>
        <authorList>
            <person name="Sikorski J."/>
            <person name="Lapidus A."/>
            <person name="Copeland A."/>
            <person name="Misra M."/>
            <person name="Glavina Del Rio T."/>
            <person name="Nolan M."/>
            <person name="Lucas S."/>
            <person name="Chen F."/>
            <person name="Tice H."/>
            <person name="Cheng J.F."/>
            <person name="Jando M."/>
            <person name="Schneider S."/>
            <person name="Bruce D."/>
            <person name="Goodwin L."/>
            <person name="Pitluck S."/>
            <person name="Liolios K."/>
            <person name="Mikhailova N."/>
            <person name="Pati A."/>
            <person name="Ivanova N."/>
            <person name="Mavromatis K."/>
            <person name="Chen A."/>
            <person name="Palaniappan K."/>
            <person name="Chertkov O."/>
            <person name="Land M."/>
            <person name="Hauser L."/>
            <person name="Chang Y.J."/>
            <person name="Jeffries C.D."/>
            <person name="Brettin T."/>
            <person name="Detter J.C."/>
            <person name="Han C."/>
            <person name="Rohde M."/>
            <person name="Goker M."/>
            <person name="Bristow J."/>
            <person name="Eisen J.A."/>
            <person name="Markowitz V."/>
            <person name="Hugenholtz P."/>
            <person name="Kyrpides N.C."/>
            <person name="Klenk H.P."/>
        </authorList>
    </citation>
    <scope>NUCLEOTIDE SEQUENCE [LARGE SCALE GENOMIC DNA]</scope>
    <source>
        <strain evidence="3">ATCC BAA-972 / CDC 1076 / CIP 108378 / DSM 44985 / JCM 13578</strain>
    </source>
</reference>
<feature type="region of interest" description="Disordered" evidence="1">
    <location>
        <begin position="32"/>
        <end position="60"/>
    </location>
</feature>
<evidence type="ECO:0000313" key="3">
    <source>
        <dbReference type="Proteomes" id="UP000002247"/>
    </source>
</evidence>
<dbReference type="HOGENOM" id="CLU_2636024_0_0_11"/>
<dbReference type="KEGG" id="srt:Srot_1731"/>
<dbReference type="EMBL" id="CP001958">
    <property type="protein sequence ID" value="ADG98191.1"/>
    <property type="molecule type" value="Genomic_DNA"/>
</dbReference>
<feature type="compositionally biased region" description="Basic and acidic residues" evidence="1">
    <location>
        <begin position="34"/>
        <end position="48"/>
    </location>
</feature>